<proteinExistence type="predicted"/>
<keyword evidence="3" id="KW-1185">Reference proteome</keyword>
<name>A0ABU0ZL63_9ACTN</name>
<dbReference type="EMBL" id="JAVHUY010000025">
    <property type="protein sequence ID" value="MDQ7907781.1"/>
    <property type="molecule type" value="Genomic_DNA"/>
</dbReference>
<accession>A0ABU0ZL63</accession>
<dbReference type="RefSeq" id="WP_308715055.1">
    <property type="nucleotide sequence ID" value="NZ_JAVHUY010000025.1"/>
</dbReference>
<feature type="compositionally biased region" description="Polar residues" evidence="1">
    <location>
        <begin position="277"/>
        <end position="295"/>
    </location>
</feature>
<evidence type="ECO:0000313" key="2">
    <source>
        <dbReference type="EMBL" id="MDQ7907781.1"/>
    </source>
</evidence>
<sequence>MTKDYSSIPDSSINVDVTDLVSYFLKMQELSGSGGGPALAELNEMPLYIQDGLTMQPADGVAPLPEGIHAAHQINGYRSNFQYFVRDVIEGIQNIGSAACVIGEIFENGDGENAADLSDIMFAFSDPGAGRPDGFRPGQDPKTLDEVRQEQMASMPQAAQGGDNYTSVRQENGWTIYTYPDGSVLKKHTVSTGYYAAGDTTTEEVYGPGGAFVSRTSTHTNSELDGTGNRTVTVTRAGEEGASTTSTTRTSTRPDGSMTVTSSSTSRNSEGEETAGPTRTTTIDPQNDGGDSSGTAGPVEAAEERFGTTGSDGIQEEYGRGY</sequence>
<feature type="region of interest" description="Disordered" evidence="1">
    <location>
        <begin position="216"/>
        <end position="322"/>
    </location>
</feature>
<protein>
    <submittedName>
        <fullName evidence="2">Uncharacterized protein</fullName>
    </submittedName>
</protein>
<feature type="compositionally biased region" description="Polar residues" evidence="1">
    <location>
        <begin position="216"/>
        <end position="234"/>
    </location>
</feature>
<feature type="compositionally biased region" description="Polar residues" evidence="1">
    <location>
        <begin position="258"/>
        <end position="268"/>
    </location>
</feature>
<feature type="compositionally biased region" description="Low complexity" evidence="1">
    <location>
        <begin position="243"/>
        <end position="253"/>
    </location>
</feature>
<dbReference type="Proteomes" id="UP001230908">
    <property type="component" value="Unassembled WGS sequence"/>
</dbReference>
<evidence type="ECO:0000256" key="1">
    <source>
        <dbReference type="SAM" id="MobiDB-lite"/>
    </source>
</evidence>
<reference evidence="2 3" key="1">
    <citation type="submission" date="2023-08" db="EMBL/GenBank/DDBJ databases">
        <title>Phytohabitans sansha sp. nov., isolated from marine sediment.</title>
        <authorList>
            <person name="Zhao Y."/>
            <person name="Yi K."/>
        </authorList>
    </citation>
    <scope>NUCLEOTIDE SEQUENCE [LARGE SCALE GENOMIC DNA]</scope>
    <source>
        <strain evidence="2 3">ZYX-F-186</strain>
    </source>
</reference>
<organism evidence="2 3">
    <name type="scientific">Phytohabitans maris</name>
    <dbReference type="NCBI Taxonomy" id="3071409"/>
    <lineage>
        <taxon>Bacteria</taxon>
        <taxon>Bacillati</taxon>
        <taxon>Actinomycetota</taxon>
        <taxon>Actinomycetes</taxon>
        <taxon>Micromonosporales</taxon>
        <taxon>Micromonosporaceae</taxon>
    </lineage>
</organism>
<evidence type="ECO:0000313" key="3">
    <source>
        <dbReference type="Proteomes" id="UP001230908"/>
    </source>
</evidence>
<gene>
    <name evidence="2" type="ORF">RB614_24985</name>
</gene>
<comment type="caution">
    <text evidence="2">The sequence shown here is derived from an EMBL/GenBank/DDBJ whole genome shotgun (WGS) entry which is preliminary data.</text>
</comment>